<dbReference type="Pfam" id="PF00092">
    <property type="entry name" value="VWA"/>
    <property type="match status" value="7"/>
</dbReference>
<feature type="domain" description="VWFA" evidence="2">
    <location>
        <begin position="1683"/>
        <end position="1857"/>
    </location>
</feature>
<dbReference type="RefSeq" id="XP_055860263.1">
    <property type="nucleotide sequence ID" value="XM_056004288.1"/>
</dbReference>
<reference evidence="4" key="1">
    <citation type="submission" date="2025-08" db="UniProtKB">
        <authorList>
            <consortium name="RefSeq"/>
        </authorList>
    </citation>
    <scope>IDENTIFICATION</scope>
</reference>
<evidence type="ECO:0000313" key="4">
    <source>
        <dbReference type="RefSeq" id="XP_055860263.1"/>
    </source>
</evidence>
<feature type="domain" description="VWFA" evidence="2">
    <location>
        <begin position="2255"/>
        <end position="2397"/>
    </location>
</feature>
<dbReference type="Proteomes" id="UP001165740">
    <property type="component" value="Chromosome 11"/>
</dbReference>
<dbReference type="CDD" id="cd01450">
    <property type="entry name" value="vWFA_subfamily_ECM"/>
    <property type="match status" value="7"/>
</dbReference>
<sequence length="2397" mass="250893">MVIWYALQTVIKMVQTAPSKICTSATDLVFVIDASTSIGATNFKKQLNFVDNTASYFRVGSDSLRLGVVSFGTEAIVWINLGDHSSLQGISKALLQITYDGGYAYIHKALRKVTDTMFTSDAGGRDYAPDIVVVITDGLSNQPFTTAAEAKCLRSAGATIYAVGTSPSVQSLELLLMASRPENVFKSLSFDSLSNISNELVFSICKDYESTISPSSSDAPTRPNSVELTTTSRLLTLLTSTLTSVTTPQKEVMTDQPTTTTSHAFKTDIILLIDASTSVGLESWSNLTTFASNFVRSLTFGPDKNLFGAVVFNKRSNILFSMDTYTSIDEVSEALLSAPNPSISSTRNTNLGLAEVRNSFLFGPSAGGRDEVPDILVVITNGLSRYPTETHDQANILKDSGVKIITVGIGLKDANEVLDMASSSEFALNAAGYDQLQDIQENLTDAVLKIASSRYATDATYWGNTTSVTNASSIIPGTSTLSAFTTTSSSTSSTAMTYSSAEISVPTAETSMPSVTSVTMDKSFSITTEETAPTLPEDVLISCGNSTKSDIIFLLDASSSIGASNWLKQVQFASKLVQNFSVGPNANLFGAVIFNSHPTKIFDLNTYSNETGVANALLSIPYPFTSGTYTDVALSFVRTNNLFATAQGGRDEAENILLVITDGQSYFPTLTISEAQKLKHAGVSIVTIGVGLTVYEEINAMASQLDYVLTINSFDLLDIIQNSLIDITCDISNGAVNPRTQITQTLLTETKMSTIHSSESEMSPTKSTLLETASSTLSSTDISHTTLLDKEPVSADIIILLDSSASLGLENWLKMTKFAADFVESFDVGPDGAQFGALTFSNRPELLFKLNTYPNRSPVIEKILSAPYVPTYTRNQGLNQGLASIRSWFLFEPSSGGRPEAPDIVIVIMNGTSRYPAEASYEAGLLKENGINIVAVGVGLNSAAELMNIANDKESVISVNGFDQLDDIKFNLMSEVLDIVTLTTSTSMTNTTVSNFLTTELAGTTSVSIASSTTSTTTTASTLSTLNTLPSMSTSEESTDANLQTTLSQVTTNMIPTTYASTSAFLESSTTSVSTTSSTTTTTTTVPTIKTTTSVPTIRTSTLPITSTTKASTEANLPTTLSQTTSNTTTTTHASTSAFLESSTISASSASSTMTTTTTVPTIKTTTPVPTVNTTITVPNTSTTTVSTEATTKTAPSTNSSTSAILQSITTSVSTATSTTTTSVPTINTTTVTTVTTTTKLPSTSTTSASTEATTKTTPSTHASTSTFLESSTTSASTVSSTTNMTSVPTINTTTVPNTSTTSASTEATTKTTPSTHANTSAILESSTTSASTETSTMPTISVPTINTTTSVTTVSTKTKLPSTSTTSASTEATTKTTSSINAITSAILESSNTSASTETSTMPTISVPTVNTTTSIPTVSTTSTLPSTSTFKANTEEHLPTTLSKASTNTTPSTHASTSAILESSTKSASSASSTMTTTTTVPTINTTTFVTTVNTTTTLPNTSTTSASTEATTKTTPSTHASTSAILESSTTSASTASNTTTTITSVPTVNTTTSDPTIRTSTKESTEAKIPTTLSQASSNTTPSTPASTSAILETSTSAFTALSALTKTTSVSITSTTLSSATSISPKTTTVQLATSTGTLVTNESISTSSAPANVSFEDTPAPLPGDVVVSCGNSSKADIIFLLDASSSVTEPNWKKIVKFSSDLVLNFTFGSDSNLFGAVIFNSQATKKFDLNTYHNKTAVANALLAIPYPFTSGTNTASALSFILTNNTFGTSSGGRDDAQNILIVITDGQSSNPNQTIIAAQNLKDAGISIVTIGIGLADLHEITAMASQHDFVFNINNFDVLSIINKDLLQITCDISNVFTNQTTNASTTRATTRDVSTSQSITTLLVTETPSTQASSSLASATSISPRTTTVQLATSTGTLVTNGSISTSSAPANISFEDTPAPLPGDVVVSCGNSSKADIIFLLDASSSVTEPNWKKIVKFSSDLVLNFTFGSDSNLFGAVIFNSQATKKFDLNTYHNKTAVANALLAIPYPFTSGTNTASALSFLLTNNTFGTSSGGRDDAHNILIVITDGQSSNPNQTIIAAQNLKDAGISIVTIGIGLADLHEITAMASQHDFVFNISNFDVLSIINKDLLQITCDISNGFTNQTTNASTTRATTRDVSTSQSITTLLVTETTSIQASSSLASATSISPRTTTVQLATSTGTLVTNGSISTSSAPANISFEDTPAPLPGDVVVSCGNSSKADIIFLLDASSSVTEPNWKKIVKFSSDLVLNFTFGSDSNLFGAVIFNSQATKKFDLNTYHNKTAVANALLAIPYPFTSGTNTASALSILLTNNTFGTSSGGRDDAHNILIVITDGQSSNPNQSMNHFKFVDSLYSSSRLNNVSF</sequence>
<dbReference type="PRINTS" id="PR00453">
    <property type="entry name" value="VWFADOMAIN"/>
</dbReference>
<feature type="domain" description="VWFA" evidence="2">
    <location>
        <begin position="27"/>
        <end position="200"/>
    </location>
</feature>
<dbReference type="InterPro" id="IPR002035">
    <property type="entry name" value="VWF_A"/>
</dbReference>
<dbReference type="InterPro" id="IPR036465">
    <property type="entry name" value="vWFA_dom_sf"/>
</dbReference>
<dbReference type="PROSITE" id="PS50234">
    <property type="entry name" value="VWFA"/>
    <property type="match status" value="7"/>
</dbReference>
<feature type="compositionally biased region" description="Low complexity" evidence="1">
    <location>
        <begin position="1578"/>
        <end position="1592"/>
    </location>
</feature>
<dbReference type="OrthoDB" id="5985714at2759"/>
<dbReference type="OMA" id="QHTSKNT"/>
<protein>
    <submittedName>
        <fullName evidence="4">Serine-rich adhesin for platelets-like</fullName>
    </submittedName>
</protein>
<dbReference type="Gene3D" id="3.40.50.410">
    <property type="entry name" value="von Willebrand factor, type A domain"/>
    <property type="match status" value="7"/>
</dbReference>
<evidence type="ECO:0000313" key="3">
    <source>
        <dbReference type="Proteomes" id="UP001165740"/>
    </source>
</evidence>
<name>A0A9W2YBZ7_BIOGL</name>
<proteinExistence type="predicted"/>
<evidence type="ECO:0000256" key="1">
    <source>
        <dbReference type="SAM" id="MobiDB-lite"/>
    </source>
</evidence>
<feature type="compositionally biased region" description="Low complexity" evidence="1">
    <location>
        <begin position="1390"/>
        <end position="1431"/>
    </location>
</feature>
<feature type="region of interest" description="Disordered" evidence="1">
    <location>
        <begin position="1390"/>
        <end position="1466"/>
    </location>
</feature>
<dbReference type="PANTHER" id="PTHR24020">
    <property type="entry name" value="COLLAGEN ALPHA"/>
    <property type="match status" value="1"/>
</dbReference>
<evidence type="ECO:0000259" key="2">
    <source>
        <dbReference type="PROSITE" id="PS50234"/>
    </source>
</evidence>
<dbReference type="SMART" id="SM00327">
    <property type="entry name" value="VWA"/>
    <property type="match status" value="7"/>
</dbReference>
<feature type="compositionally biased region" description="Low complexity" evidence="1">
    <location>
        <begin position="1500"/>
        <end position="1563"/>
    </location>
</feature>
<feature type="region of interest" description="Disordered" evidence="1">
    <location>
        <begin position="1500"/>
        <end position="1592"/>
    </location>
</feature>
<gene>
    <name evidence="4" type="primary">LOC106054745</name>
</gene>
<feature type="region of interest" description="Disordered" evidence="1">
    <location>
        <begin position="1239"/>
        <end position="1378"/>
    </location>
</feature>
<dbReference type="PANTHER" id="PTHR24020:SF20">
    <property type="entry name" value="PH DOMAIN-CONTAINING PROTEIN"/>
    <property type="match status" value="1"/>
</dbReference>
<feature type="compositionally biased region" description="Polar residues" evidence="1">
    <location>
        <begin position="1442"/>
        <end position="1464"/>
    </location>
</feature>
<feature type="domain" description="VWFA" evidence="2">
    <location>
        <begin position="1969"/>
        <end position="2143"/>
    </location>
</feature>
<accession>A0A9W2YBZ7</accession>
<dbReference type="SUPFAM" id="SSF53300">
    <property type="entry name" value="vWA-like"/>
    <property type="match status" value="7"/>
</dbReference>
<dbReference type="InterPro" id="IPR050525">
    <property type="entry name" value="ECM_Assembly_Org"/>
</dbReference>
<keyword evidence="3" id="KW-1185">Reference proteome</keyword>
<organism evidence="3 4">
    <name type="scientific">Biomphalaria glabrata</name>
    <name type="common">Bloodfluke planorb</name>
    <name type="synonym">Freshwater snail</name>
    <dbReference type="NCBI Taxonomy" id="6526"/>
    <lineage>
        <taxon>Eukaryota</taxon>
        <taxon>Metazoa</taxon>
        <taxon>Spiralia</taxon>
        <taxon>Lophotrochozoa</taxon>
        <taxon>Mollusca</taxon>
        <taxon>Gastropoda</taxon>
        <taxon>Heterobranchia</taxon>
        <taxon>Euthyneura</taxon>
        <taxon>Panpulmonata</taxon>
        <taxon>Hygrophila</taxon>
        <taxon>Lymnaeoidea</taxon>
        <taxon>Planorbidae</taxon>
        <taxon>Biomphalaria</taxon>
    </lineage>
</organism>
<feature type="domain" description="VWFA" evidence="2">
    <location>
        <begin position="550"/>
        <end position="724"/>
    </location>
</feature>
<dbReference type="GeneID" id="106054745"/>
<feature type="domain" description="VWFA" evidence="2">
    <location>
        <begin position="268"/>
        <end position="443"/>
    </location>
</feature>
<feature type="domain" description="VWFA" evidence="2">
    <location>
        <begin position="796"/>
        <end position="976"/>
    </location>
</feature>